<dbReference type="InterPro" id="IPR055348">
    <property type="entry name" value="DctQ"/>
</dbReference>
<comment type="subcellular location">
    <subcellularLocation>
        <location evidence="1 9">Cell inner membrane</location>
        <topology evidence="1 9">Multi-pass membrane protein</topology>
    </subcellularLocation>
</comment>
<keyword evidence="12" id="KW-1185">Reference proteome</keyword>
<comment type="caution">
    <text evidence="11">The sequence shown here is derived from an EMBL/GenBank/DDBJ whole genome shotgun (WGS) entry which is preliminary data.</text>
</comment>
<keyword evidence="3" id="KW-1003">Cell membrane</keyword>
<keyword evidence="5 9" id="KW-0812">Transmembrane</keyword>
<reference evidence="11" key="2">
    <citation type="submission" date="2020-09" db="EMBL/GenBank/DDBJ databases">
        <authorList>
            <person name="Sun Q."/>
            <person name="Ohkuma M."/>
        </authorList>
    </citation>
    <scope>NUCLEOTIDE SEQUENCE</scope>
    <source>
        <strain evidence="11">JCM 30078</strain>
    </source>
</reference>
<dbReference type="PANTHER" id="PTHR35011:SF10">
    <property type="entry name" value="TRAP TRANSPORTER SMALL PERMEASE PROTEIN"/>
    <property type="match status" value="1"/>
</dbReference>
<gene>
    <name evidence="11" type="ORF">GCM10009304_25250</name>
</gene>
<feature type="domain" description="Tripartite ATP-independent periplasmic transporters DctQ component" evidence="10">
    <location>
        <begin position="35"/>
        <end position="164"/>
    </location>
</feature>
<name>A0A917PXV5_9PSED</name>
<dbReference type="EMBL" id="BMPO01000005">
    <property type="protein sequence ID" value="GGJ98257.1"/>
    <property type="molecule type" value="Genomic_DNA"/>
</dbReference>
<keyword evidence="2 9" id="KW-0813">Transport</keyword>
<evidence type="ECO:0000256" key="5">
    <source>
        <dbReference type="ARBA" id="ARBA00022692"/>
    </source>
</evidence>
<proteinExistence type="inferred from homology"/>
<dbReference type="InterPro" id="IPR007387">
    <property type="entry name" value="TRAP_DctQ"/>
</dbReference>
<sequence length="206" mass="22154">MNSQAIALLSRLLATARCMSRAAVWLAGALTLASVLLITYDVVVRRVFSVTVGGSDELSSYAFAISTTWALAFTVLERANVRVDVVYQYLPVRVSAVLDLLSLIALGVFAVYLTYFAYDVAMTSWTQNSAANTPLATPLWIPQTLWVAGFAWFAVVLALMLIRASTALVTGDIETLKALCGIRSAQEEADEEAATGARLVNGGRQP</sequence>
<evidence type="ECO:0000313" key="12">
    <source>
        <dbReference type="Proteomes" id="UP000635983"/>
    </source>
</evidence>
<evidence type="ECO:0000256" key="9">
    <source>
        <dbReference type="RuleBase" id="RU369079"/>
    </source>
</evidence>
<evidence type="ECO:0000256" key="1">
    <source>
        <dbReference type="ARBA" id="ARBA00004429"/>
    </source>
</evidence>
<evidence type="ECO:0000256" key="4">
    <source>
        <dbReference type="ARBA" id="ARBA00022519"/>
    </source>
</evidence>
<dbReference type="Proteomes" id="UP000635983">
    <property type="component" value="Unassembled WGS sequence"/>
</dbReference>
<dbReference type="Pfam" id="PF04290">
    <property type="entry name" value="DctQ"/>
    <property type="match status" value="1"/>
</dbReference>
<evidence type="ECO:0000259" key="10">
    <source>
        <dbReference type="Pfam" id="PF04290"/>
    </source>
</evidence>
<accession>A0A917PXV5</accession>
<keyword evidence="4 9" id="KW-0997">Cell inner membrane</keyword>
<dbReference type="GO" id="GO:0015740">
    <property type="term" value="P:C4-dicarboxylate transport"/>
    <property type="evidence" value="ECO:0007669"/>
    <property type="project" value="TreeGrafter"/>
</dbReference>
<feature type="transmembrane region" description="Helical" evidence="9">
    <location>
        <begin position="97"/>
        <end position="118"/>
    </location>
</feature>
<feature type="transmembrane region" description="Helical" evidence="9">
    <location>
        <begin position="138"/>
        <end position="162"/>
    </location>
</feature>
<evidence type="ECO:0000256" key="2">
    <source>
        <dbReference type="ARBA" id="ARBA00022448"/>
    </source>
</evidence>
<feature type="transmembrane region" description="Helical" evidence="9">
    <location>
        <begin position="21"/>
        <end position="38"/>
    </location>
</feature>
<evidence type="ECO:0000313" key="11">
    <source>
        <dbReference type="EMBL" id="GGJ98257.1"/>
    </source>
</evidence>
<keyword evidence="6 9" id="KW-1133">Transmembrane helix</keyword>
<dbReference type="AlphaFoldDB" id="A0A917PXV5"/>
<dbReference type="GO" id="GO:0022857">
    <property type="term" value="F:transmembrane transporter activity"/>
    <property type="evidence" value="ECO:0007669"/>
    <property type="project" value="UniProtKB-UniRule"/>
</dbReference>
<reference evidence="11" key="1">
    <citation type="journal article" date="2014" name="Int. J. Syst. Evol. Microbiol.">
        <title>Complete genome sequence of Corynebacterium casei LMG S-19264T (=DSM 44701T), isolated from a smear-ripened cheese.</title>
        <authorList>
            <consortium name="US DOE Joint Genome Institute (JGI-PGF)"/>
            <person name="Walter F."/>
            <person name="Albersmeier A."/>
            <person name="Kalinowski J."/>
            <person name="Ruckert C."/>
        </authorList>
    </citation>
    <scope>NUCLEOTIDE SEQUENCE</scope>
    <source>
        <strain evidence="11">JCM 30078</strain>
    </source>
</reference>
<dbReference type="GO" id="GO:0005886">
    <property type="term" value="C:plasma membrane"/>
    <property type="evidence" value="ECO:0007669"/>
    <property type="project" value="UniProtKB-SubCell"/>
</dbReference>
<dbReference type="RefSeq" id="WP_188983591.1">
    <property type="nucleotide sequence ID" value="NZ_BMPO01000005.1"/>
</dbReference>
<evidence type="ECO:0000256" key="8">
    <source>
        <dbReference type="ARBA" id="ARBA00038436"/>
    </source>
</evidence>
<comment type="similarity">
    <text evidence="8 9">Belongs to the TRAP transporter small permease family.</text>
</comment>
<dbReference type="PANTHER" id="PTHR35011">
    <property type="entry name" value="2,3-DIKETO-L-GULONATE TRAP TRANSPORTER SMALL PERMEASE PROTEIN YIAM"/>
    <property type="match status" value="1"/>
</dbReference>
<organism evidence="11 12">
    <name type="scientific">Pseudomonas matsuisoli</name>
    <dbReference type="NCBI Taxonomy" id="1515666"/>
    <lineage>
        <taxon>Bacteria</taxon>
        <taxon>Pseudomonadati</taxon>
        <taxon>Pseudomonadota</taxon>
        <taxon>Gammaproteobacteria</taxon>
        <taxon>Pseudomonadales</taxon>
        <taxon>Pseudomonadaceae</taxon>
        <taxon>Pseudomonas</taxon>
    </lineage>
</organism>
<keyword evidence="7 9" id="KW-0472">Membrane</keyword>
<comment type="subunit">
    <text evidence="9">The complex comprises the extracytoplasmic solute receptor protein and the two transmembrane proteins.</text>
</comment>
<evidence type="ECO:0000256" key="3">
    <source>
        <dbReference type="ARBA" id="ARBA00022475"/>
    </source>
</evidence>
<evidence type="ECO:0000256" key="6">
    <source>
        <dbReference type="ARBA" id="ARBA00022989"/>
    </source>
</evidence>
<evidence type="ECO:0000256" key="7">
    <source>
        <dbReference type="ARBA" id="ARBA00023136"/>
    </source>
</evidence>
<feature type="transmembrane region" description="Helical" evidence="9">
    <location>
        <begin position="58"/>
        <end position="76"/>
    </location>
</feature>
<comment type="function">
    <text evidence="9">Part of the tripartite ATP-independent periplasmic (TRAP) transport system.</text>
</comment>
<protein>
    <recommendedName>
        <fullName evidence="9">TRAP transporter small permease protein</fullName>
    </recommendedName>
</protein>